<dbReference type="EMBL" id="CP074133">
    <property type="protein sequence ID" value="QUX26257.1"/>
    <property type="molecule type" value="Genomic_DNA"/>
</dbReference>
<name>A0ABX8BYQ0_9ACTN</name>
<gene>
    <name evidence="1" type="ORF">KGD84_28670</name>
</gene>
<proteinExistence type="predicted"/>
<dbReference type="Pfam" id="PF11303">
    <property type="entry name" value="DUF3105"/>
    <property type="match status" value="1"/>
</dbReference>
<accession>A0ABX8BYQ0</accession>
<protein>
    <submittedName>
        <fullName evidence="1">DUF3105 domain-containing protein</fullName>
    </submittedName>
</protein>
<evidence type="ECO:0000313" key="2">
    <source>
        <dbReference type="Proteomes" id="UP000676079"/>
    </source>
</evidence>
<sequence>MGIVAGALVLVLLVAGGGLWFYVSSRGGSGGEVTTFENLSADHVEPGETVSYDMFPPAGGPHYPTWQNCGVYTEPLRVELAVHSLEHGAVWITYDPSMAPDDVAVLESLYTSGDYLVISPMEGLPSPVVASAWGSQLTLDDPADPALTDYLREYVQGPATPEPGAPCSGGISESEAEVELLIEDGTIATMGA</sequence>
<keyword evidence="2" id="KW-1185">Reference proteome</keyword>
<organism evidence="1 2">
    <name type="scientific">Nocardiopsis changdeensis</name>
    <dbReference type="NCBI Taxonomy" id="2831969"/>
    <lineage>
        <taxon>Bacteria</taxon>
        <taxon>Bacillati</taxon>
        <taxon>Actinomycetota</taxon>
        <taxon>Actinomycetes</taxon>
        <taxon>Streptosporangiales</taxon>
        <taxon>Nocardiopsidaceae</taxon>
        <taxon>Nocardiopsis</taxon>
    </lineage>
</organism>
<dbReference type="Proteomes" id="UP000676079">
    <property type="component" value="Chromosome"/>
</dbReference>
<reference evidence="1 2" key="1">
    <citation type="submission" date="2021-05" db="EMBL/GenBank/DDBJ databases">
        <title>Direct Submission.</title>
        <authorList>
            <person name="Li K."/>
            <person name="Gao J."/>
        </authorList>
    </citation>
    <scope>NUCLEOTIDE SEQUENCE [LARGE SCALE GENOMIC DNA]</scope>
    <source>
        <strain evidence="1 2">Mg02</strain>
    </source>
</reference>
<evidence type="ECO:0000313" key="1">
    <source>
        <dbReference type="EMBL" id="QUX26257.1"/>
    </source>
</evidence>
<dbReference type="InterPro" id="IPR021454">
    <property type="entry name" value="DUF3105"/>
</dbReference>